<protein>
    <recommendedName>
        <fullName evidence="2">Alpha/beta hydrolase fold-3 domain-containing protein</fullName>
    </recommendedName>
</protein>
<dbReference type="PANTHER" id="PTHR48081:SF8">
    <property type="entry name" value="ALPHA_BETA HYDROLASE FOLD-3 DOMAIN-CONTAINING PROTEIN-RELATED"/>
    <property type="match status" value="1"/>
</dbReference>
<feature type="domain" description="Alpha/beta hydrolase fold-3" evidence="2">
    <location>
        <begin position="83"/>
        <end position="292"/>
    </location>
</feature>
<evidence type="ECO:0000259" key="2">
    <source>
        <dbReference type="Pfam" id="PF07859"/>
    </source>
</evidence>
<dbReference type="InterPro" id="IPR013094">
    <property type="entry name" value="AB_hydrolase_3"/>
</dbReference>
<dbReference type="EMBL" id="ML978170">
    <property type="protein sequence ID" value="KAF2032813.1"/>
    <property type="molecule type" value="Genomic_DNA"/>
</dbReference>
<dbReference type="Proteomes" id="UP000799777">
    <property type="component" value="Unassembled WGS sequence"/>
</dbReference>
<accession>A0A9P4HDV3</accession>
<dbReference type="SUPFAM" id="SSF53474">
    <property type="entry name" value="alpha/beta-Hydrolases"/>
    <property type="match status" value="1"/>
</dbReference>
<dbReference type="GO" id="GO:0016787">
    <property type="term" value="F:hydrolase activity"/>
    <property type="evidence" value="ECO:0007669"/>
    <property type="project" value="UniProtKB-KW"/>
</dbReference>
<gene>
    <name evidence="3" type="ORF">EK21DRAFT_60153</name>
</gene>
<comment type="caution">
    <text evidence="3">The sequence shown here is derived from an EMBL/GenBank/DDBJ whole genome shotgun (WGS) entry which is preliminary data.</text>
</comment>
<dbReference type="Pfam" id="PF07859">
    <property type="entry name" value="Abhydrolase_3"/>
    <property type="match status" value="1"/>
</dbReference>
<dbReference type="AlphaFoldDB" id="A0A9P4HDV3"/>
<dbReference type="Gene3D" id="3.40.50.1820">
    <property type="entry name" value="alpha/beta hydrolase"/>
    <property type="match status" value="1"/>
</dbReference>
<evidence type="ECO:0000256" key="1">
    <source>
        <dbReference type="ARBA" id="ARBA00022801"/>
    </source>
</evidence>
<reference evidence="3" key="1">
    <citation type="journal article" date="2020" name="Stud. Mycol.">
        <title>101 Dothideomycetes genomes: a test case for predicting lifestyles and emergence of pathogens.</title>
        <authorList>
            <person name="Haridas S."/>
            <person name="Albert R."/>
            <person name="Binder M."/>
            <person name="Bloem J."/>
            <person name="Labutti K."/>
            <person name="Salamov A."/>
            <person name="Andreopoulos B."/>
            <person name="Baker S."/>
            <person name="Barry K."/>
            <person name="Bills G."/>
            <person name="Bluhm B."/>
            <person name="Cannon C."/>
            <person name="Castanera R."/>
            <person name="Culley D."/>
            <person name="Daum C."/>
            <person name="Ezra D."/>
            <person name="Gonzalez J."/>
            <person name="Henrissat B."/>
            <person name="Kuo A."/>
            <person name="Liang C."/>
            <person name="Lipzen A."/>
            <person name="Lutzoni F."/>
            <person name="Magnuson J."/>
            <person name="Mondo S."/>
            <person name="Nolan M."/>
            <person name="Ohm R."/>
            <person name="Pangilinan J."/>
            <person name="Park H.-J."/>
            <person name="Ramirez L."/>
            <person name="Alfaro M."/>
            <person name="Sun H."/>
            <person name="Tritt A."/>
            <person name="Yoshinaga Y."/>
            <person name="Zwiers L.-H."/>
            <person name="Turgeon B."/>
            <person name="Goodwin S."/>
            <person name="Spatafora J."/>
            <person name="Crous P."/>
            <person name="Grigoriev I."/>
        </authorList>
    </citation>
    <scope>NUCLEOTIDE SEQUENCE</scope>
    <source>
        <strain evidence="3">CBS 110217</strain>
    </source>
</reference>
<organism evidence="3 4">
    <name type="scientific">Setomelanomma holmii</name>
    <dbReference type="NCBI Taxonomy" id="210430"/>
    <lineage>
        <taxon>Eukaryota</taxon>
        <taxon>Fungi</taxon>
        <taxon>Dikarya</taxon>
        <taxon>Ascomycota</taxon>
        <taxon>Pezizomycotina</taxon>
        <taxon>Dothideomycetes</taxon>
        <taxon>Pleosporomycetidae</taxon>
        <taxon>Pleosporales</taxon>
        <taxon>Pleosporineae</taxon>
        <taxon>Phaeosphaeriaceae</taxon>
        <taxon>Setomelanomma</taxon>
    </lineage>
</organism>
<proteinExistence type="predicted"/>
<keyword evidence="1" id="KW-0378">Hydrolase</keyword>
<evidence type="ECO:0000313" key="3">
    <source>
        <dbReference type="EMBL" id="KAF2032813.1"/>
    </source>
</evidence>
<sequence length="321" mass="35107">MASEGFAKPWVEFEEELGERMLLQGPLSSCQDGFAKYGGLMVSRYTFPPPDPSVQVEDRTITDDLKVRVYMPMGYSGGSPVGVYYHGGGWAMGDLDGDDAFARSISKGGNVVVVSVEYRLAPQNKHPGLIDDCYNGLQWTLKHAKELGGIEGKMFTAGVSAGAGLALGVALKAVDDGLGKSLVGVVALVPATVHPKACPEELKSRYTSYNEHAQHTINTASAMEIFWDAFGAPPTDAYASPLLHARVRDLKKVYLAVAGHDTLRDDGLLFKQKLDDERVPNKLDFYEGYPHYHWTWPSSKLDGPRKTFYDNVAKGVKFVVQ</sequence>
<evidence type="ECO:0000313" key="4">
    <source>
        <dbReference type="Proteomes" id="UP000799777"/>
    </source>
</evidence>
<dbReference type="OrthoDB" id="408631at2759"/>
<dbReference type="InterPro" id="IPR050300">
    <property type="entry name" value="GDXG_lipolytic_enzyme"/>
</dbReference>
<name>A0A9P4HDV3_9PLEO</name>
<keyword evidence="4" id="KW-1185">Reference proteome</keyword>
<dbReference type="InterPro" id="IPR029058">
    <property type="entry name" value="AB_hydrolase_fold"/>
</dbReference>
<dbReference type="PANTHER" id="PTHR48081">
    <property type="entry name" value="AB HYDROLASE SUPERFAMILY PROTEIN C4A8.06C"/>
    <property type="match status" value="1"/>
</dbReference>